<feature type="region of interest" description="Disordered" evidence="3">
    <location>
        <begin position="428"/>
        <end position="448"/>
    </location>
</feature>
<dbReference type="Gene3D" id="3.20.110.20">
    <property type="match status" value="1"/>
</dbReference>
<dbReference type="EMBL" id="JAPAAF010000016">
    <property type="protein sequence ID" value="MCW0483397.1"/>
    <property type="molecule type" value="Genomic_DNA"/>
</dbReference>
<evidence type="ECO:0000256" key="3">
    <source>
        <dbReference type="SAM" id="MobiDB-lite"/>
    </source>
</evidence>
<accession>A0AA41Y8Y6</accession>
<gene>
    <name evidence="5" type="ORF">N2K84_11695</name>
</gene>
<feature type="compositionally biased region" description="Basic residues" evidence="3">
    <location>
        <begin position="433"/>
        <end position="448"/>
    </location>
</feature>
<keyword evidence="2" id="KW-0119">Carbohydrate metabolism</keyword>
<protein>
    <submittedName>
        <fullName evidence="5">Glycoside hydrolase family 57 protein</fullName>
    </submittedName>
</protein>
<dbReference type="SUPFAM" id="SSF88713">
    <property type="entry name" value="Glycoside hydrolase/deacetylase"/>
    <property type="match status" value="1"/>
</dbReference>
<feature type="domain" description="Glycoside hydrolase family 57 N-terminal" evidence="4">
    <location>
        <begin position="6"/>
        <end position="293"/>
    </location>
</feature>
<dbReference type="GO" id="GO:0005975">
    <property type="term" value="P:carbohydrate metabolic process"/>
    <property type="evidence" value="ECO:0007669"/>
    <property type="project" value="InterPro"/>
</dbReference>
<name>A0AA41Y8Y6_9BACT</name>
<dbReference type="Pfam" id="PF03065">
    <property type="entry name" value="Glyco_hydro_57"/>
    <property type="match status" value="1"/>
</dbReference>
<evidence type="ECO:0000313" key="6">
    <source>
        <dbReference type="Proteomes" id="UP001163821"/>
    </source>
</evidence>
<organism evidence="5 6">
    <name type="scientific">Gaoshiqia sediminis</name>
    <dbReference type="NCBI Taxonomy" id="2986998"/>
    <lineage>
        <taxon>Bacteria</taxon>
        <taxon>Pseudomonadati</taxon>
        <taxon>Bacteroidota</taxon>
        <taxon>Bacteroidia</taxon>
        <taxon>Marinilabiliales</taxon>
        <taxon>Prolixibacteraceae</taxon>
        <taxon>Gaoshiqia</taxon>
    </lineage>
</organism>
<dbReference type="InterPro" id="IPR011330">
    <property type="entry name" value="Glyco_hydro/deAcase_b/a-brl"/>
</dbReference>
<evidence type="ECO:0000256" key="1">
    <source>
        <dbReference type="ARBA" id="ARBA00006821"/>
    </source>
</evidence>
<keyword evidence="5" id="KW-0378">Hydrolase</keyword>
<comment type="similarity">
    <text evidence="1">Belongs to the glycosyl hydrolase 57 family.</text>
</comment>
<evidence type="ECO:0000313" key="5">
    <source>
        <dbReference type="EMBL" id="MCW0483397.1"/>
    </source>
</evidence>
<dbReference type="Proteomes" id="UP001163821">
    <property type="component" value="Unassembled WGS sequence"/>
</dbReference>
<dbReference type="GO" id="GO:0016787">
    <property type="term" value="F:hydrolase activity"/>
    <property type="evidence" value="ECO:0007669"/>
    <property type="project" value="UniProtKB-KW"/>
</dbReference>
<proteinExistence type="inferred from homology"/>
<dbReference type="CDD" id="cd10795">
    <property type="entry name" value="GH57N_MJA1_like"/>
    <property type="match status" value="1"/>
</dbReference>
<dbReference type="AlphaFoldDB" id="A0AA41Y8Y6"/>
<evidence type="ECO:0000256" key="2">
    <source>
        <dbReference type="ARBA" id="ARBA00023277"/>
    </source>
</evidence>
<dbReference type="PANTHER" id="PTHR36306:SF1">
    <property type="entry name" value="ALPHA-AMYLASE-RELATED"/>
    <property type="match status" value="1"/>
</dbReference>
<comment type="caution">
    <text evidence="5">The sequence shown here is derived from an EMBL/GenBank/DDBJ whole genome shotgun (WGS) entry which is preliminary data.</text>
</comment>
<dbReference type="PANTHER" id="PTHR36306">
    <property type="entry name" value="ALPHA-AMYLASE-RELATED-RELATED"/>
    <property type="match status" value="1"/>
</dbReference>
<dbReference type="InterPro" id="IPR052046">
    <property type="entry name" value="GH57_Enzymes"/>
</dbReference>
<dbReference type="InterPro" id="IPR004300">
    <property type="entry name" value="Glyco_hydro_57_N"/>
</dbReference>
<keyword evidence="6" id="KW-1185">Reference proteome</keyword>
<dbReference type="RefSeq" id="WP_282591999.1">
    <property type="nucleotide sequence ID" value="NZ_JAPAAF010000016.1"/>
</dbReference>
<reference evidence="5" key="1">
    <citation type="submission" date="2022-10" db="EMBL/GenBank/DDBJ databases">
        <title>Gaoshiqiia sediminis gen. nov., sp. nov., isolated from coastal sediment.</title>
        <authorList>
            <person name="Yu W.X."/>
            <person name="Mu D.S."/>
            <person name="Du J.Z."/>
            <person name="Liang Y.Q."/>
        </authorList>
    </citation>
    <scope>NUCLEOTIDE SEQUENCE</scope>
    <source>
        <strain evidence="5">A06</strain>
    </source>
</reference>
<sequence length="448" mass="52809">MRAICFNFQVHQPFRFRRYRFFDIGNDHYYYDDFSNETTLRKVADHCYLPANNLLLELIKKHKGKFKVSFSITGTALDQFELYAPEVLDSFQDLAETGQVEFLSETYSHSLVSLKCKELFAAQVKKHDDLIERYFGQRPKVFRNTEMVYSDEIGSMVAEMGFKAMLTEGPKHILGWKSPNYLYCNAINPRLKVLMRNFRLSDDLSFRFSNQAWNEYPLTPTKFINWMNANPKDETINLFMDYETLGERQRESTGIFKFLEEFPAAVFKQSDLKFATPSEIAEQFQPISMVSVPYPISWADEERDLTAWLGNEMQQEAFNKLYDLHSRMNRVTDEELNKDWNYLQVSDHFYYMSTKFFSDGAIHNHVNPYESPYEAFINYMNVLSDFELRLNNFVPESKADKDIAALTKLLEEKEEKLRKYQLEIKNLQTKKTTSTKRTKTATKPARKD</sequence>
<evidence type="ECO:0000259" key="4">
    <source>
        <dbReference type="Pfam" id="PF03065"/>
    </source>
</evidence>